<name>A0A0G0CNE7_9BACT</name>
<evidence type="ECO:0000313" key="1">
    <source>
        <dbReference type="EMBL" id="KKP44927.1"/>
    </source>
</evidence>
<proteinExistence type="predicted"/>
<comment type="caution">
    <text evidence="1">The sequence shown here is derived from an EMBL/GenBank/DDBJ whole genome shotgun (WGS) entry which is preliminary data.</text>
</comment>
<dbReference type="STRING" id="1618566.UR35_C0005G0057"/>
<accession>A0A0G0CNE7</accession>
<dbReference type="Proteomes" id="UP000034778">
    <property type="component" value="Unassembled WGS sequence"/>
</dbReference>
<dbReference type="AlphaFoldDB" id="A0A0G0CNE7"/>
<reference evidence="1 2" key="1">
    <citation type="journal article" date="2015" name="Nature">
        <title>rRNA introns, odd ribosomes, and small enigmatic genomes across a large radiation of phyla.</title>
        <authorList>
            <person name="Brown C.T."/>
            <person name="Hug L.A."/>
            <person name="Thomas B.C."/>
            <person name="Sharon I."/>
            <person name="Castelle C.J."/>
            <person name="Singh A."/>
            <person name="Wilkins M.J."/>
            <person name="Williams K.H."/>
            <person name="Banfield J.F."/>
        </authorList>
    </citation>
    <scope>NUCLEOTIDE SEQUENCE [LARGE SCALE GENOMIC DNA]</scope>
</reference>
<protein>
    <submittedName>
        <fullName evidence="1">Uncharacterized protein</fullName>
    </submittedName>
</protein>
<gene>
    <name evidence="1" type="ORF">UR35_C0005G0057</name>
</gene>
<evidence type="ECO:0000313" key="2">
    <source>
        <dbReference type="Proteomes" id="UP000034778"/>
    </source>
</evidence>
<organism evidence="1 2">
    <name type="scientific">Candidatus Woesebacteria bacterium GW2011_GWB1_33_22</name>
    <dbReference type="NCBI Taxonomy" id="1618566"/>
    <lineage>
        <taxon>Bacteria</taxon>
        <taxon>Candidatus Woeseibacteriota</taxon>
    </lineage>
</organism>
<dbReference type="EMBL" id="LBOW01000005">
    <property type="protein sequence ID" value="KKP44927.1"/>
    <property type="molecule type" value="Genomic_DNA"/>
</dbReference>
<sequence>MADSTYYLLYKSSGHNIVNTISVENINEAREQMEGFVIVSDERAVTLTLNQEIAQNWERNCYHCKKHKEE</sequence>